<dbReference type="PANTHER" id="PTHR24104">
    <property type="entry name" value="E3 UBIQUITIN-PROTEIN LIGASE NHLRC1-RELATED"/>
    <property type="match status" value="1"/>
</dbReference>
<evidence type="ECO:0000256" key="1">
    <source>
        <dbReference type="ARBA" id="ARBA00022737"/>
    </source>
</evidence>
<dbReference type="InterPro" id="IPR011042">
    <property type="entry name" value="6-blade_b-propeller_TolB-like"/>
</dbReference>
<dbReference type="EMBL" id="LAZR01019155">
    <property type="protein sequence ID" value="KKL93550.1"/>
    <property type="molecule type" value="Genomic_DNA"/>
</dbReference>
<dbReference type="PANTHER" id="PTHR24104:SF25">
    <property type="entry name" value="PROTEIN LIN-41"/>
    <property type="match status" value="1"/>
</dbReference>
<dbReference type="InterPro" id="IPR001258">
    <property type="entry name" value="NHL_repeat"/>
</dbReference>
<evidence type="ECO:0000313" key="2">
    <source>
        <dbReference type="EMBL" id="KKL93550.1"/>
    </source>
</evidence>
<dbReference type="SUPFAM" id="SSF101898">
    <property type="entry name" value="NHL repeat"/>
    <property type="match status" value="1"/>
</dbReference>
<dbReference type="Gene3D" id="2.120.10.30">
    <property type="entry name" value="TolB, C-terminal domain"/>
    <property type="match status" value="1"/>
</dbReference>
<keyword evidence="1" id="KW-0677">Repeat</keyword>
<dbReference type="InterPro" id="IPR050952">
    <property type="entry name" value="TRIM-NHL_E3_ligases"/>
</dbReference>
<name>A0A0F9IIA9_9ZZZZ</name>
<protein>
    <recommendedName>
        <fullName evidence="3">SMP-30/Gluconolactonase/LRE-like region domain-containing protein</fullName>
    </recommendedName>
</protein>
<dbReference type="GO" id="GO:0008270">
    <property type="term" value="F:zinc ion binding"/>
    <property type="evidence" value="ECO:0007669"/>
    <property type="project" value="UniProtKB-KW"/>
</dbReference>
<dbReference type="SUPFAM" id="SSF63829">
    <property type="entry name" value="Calcium-dependent phosphotriesterase"/>
    <property type="match status" value="1"/>
</dbReference>
<proteinExistence type="predicted"/>
<sequence>DYHRIMDGEAATVMAVRNGRIALAYWKLNRLGTDGTTPGGTSGQADGLTLTGPTVALATVDRGSLHRGKTVYIPPRAAGLGPGGRWLYLTGYVFNQRYKASADIQGIQKFESYPGVYRVDMDSDDPPKVFAGVMKRGGTDTGPARLKTPVSVDCDSAGRVYVADYLNDRLQVFSPRAKLLKSIPVAKPIDLAIHHRTGEIYVFSWYFRNANLSRLQESLSKKRQRMEVAPKMVRLGPFADPKVRSTMALPLPGPHWGEFGHQGEFFDVALDSWTDPARIWITSRDRWRGWDPAGMLPRVYVERGGKLELVRSFIGDVVKRVGRVVPPRHGRCRTYVNPADGKLYVGESHTLNAKSFDDLVQIDPKTGRHRFVQLPFHSEDLAFDVTGRFYLRTENMVTRYRMVGPKLREVPFDYGAEADRVGYSPHSSGRFAKVVGGVELPSVKPGYWIMGGLAVSPTGLVAVACHNPGTDPSRRGEVVPGGAKGYKPRIYPGRPVDWEVHILDKHGRMLHADAIPGSRQLFGIGIDRDGDLYCMTPARRMLPDGKPYLNDASCAVFKVKSQAAKFVAASAKMPVPVGKARPDGPPHIQRGLYAGKAWMLGIEWLYGGVGNAAKYVGRAGGGCWCQYAQMTLDLFARTFVPEPDIYSVAVLDKAGNLITRIGRYGNPDDGLPLRKLTAWPNARSIGGDEVALFNPQHVATDTDHRLFISDIANGRIVSVKLGYHVTEKVPLAGVPKGGGGS</sequence>
<comment type="caution">
    <text evidence="2">The sequence shown here is derived from an EMBL/GenBank/DDBJ whole genome shotgun (WGS) entry which is preliminary data.</text>
</comment>
<gene>
    <name evidence="2" type="ORF">LCGC14_1873580</name>
</gene>
<reference evidence="2" key="1">
    <citation type="journal article" date="2015" name="Nature">
        <title>Complex archaea that bridge the gap between prokaryotes and eukaryotes.</title>
        <authorList>
            <person name="Spang A."/>
            <person name="Saw J.H."/>
            <person name="Jorgensen S.L."/>
            <person name="Zaremba-Niedzwiedzka K."/>
            <person name="Martijn J."/>
            <person name="Lind A.E."/>
            <person name="van Eijk R."/>
            <person name="Schleper C."/>
            <person name="Guy L."/>
            <person name="Ettema T.J."/>
        </authorList>
    </citation>
    <scope>NUCLEOTIDE SEQUENCE</scope>
</reference>
<dbReference type="PROSITE" id="PS51125">
    <property type="entry name" value="NHL"/>
    <property type="match status" value="1"/>
</dbReference>
<feature type="non-terminal residue" evidence="2">
    <location>
        <position position="1"/>
    </location>
</feature>
<dbReference type="AlphaFoldDB" id="A0A0F9IIA9"/>
<accession>A0A0F9IIA9</accession>
<evidence type="ECO:0008006" key="3">
    <source>
        <dbReference type="Google" id="ProtNLM"/>
    </source>
</evidence>
<organism evidence="2">
    <name type="scientific">marine sediment metagenome</name>
    <dbReference type="NCBI Taxonomy" id="412755"/>
    <lineage>
        <taxon>unclassified sequences</taxon>
        <taxon>metagenomes</taxon>
        <taxon>ecological metagenomes</taxon>
    </lineage>
</organism>